<protein>
    <submittedName>
        <fullName evidence="1">Uncharacterized protein</fullName>
    </submittedName>
</protein>
<dbReference type="AlphaFoldDB" id="A0AAV4VLN2"/>
<gene>
    <name evidence="1" type="ORF">CDAR_620331</name>
</gene>
<accession>A0AAV4VLN2</accession>
<dbReference type="Proteomes" id="UP001054837">
    <property type="component" value="Unassembled WGS sequence"/>
</dbReference>
<sequence length="98" mass="10760">MHLLCCPTMRGGVSHISPRHSSTSHHNHFFSLSSRQTILAIIFHSLTTPCLCTRPALFVSSDRGCLDVFLPSLPLITPHGNRLRRGLSSEVNLLSVGD</sequence>
<evidence type="ECO:0000313" key="2">
    <source>
        <dbReference type="Proteomes" id="UP001054837"/>
    </source>
</evidence>
<comment type="caution">
    <text evidence="1">The sequence shown here is derived from an EMBL/GenBank/DDBJ whole genome shotgun (WGS) entry which is preliminary data.</text>
</comment>
<proteinExistence type="predicted"/>
<dbReference type="EMBL" id="BPLQ01013219">
    <property type="protein sequence ID" value="GIY70709.1"/>
    <property type="molecule type" value="Genomic_DNA"/>
</dbReference>
<reference evidence="1 2" key="1">
    <citation type="submission" date="2021-06" db="EMBL/GenBank/DDBJ databases">
        <title>Caerostris darwini draft genome.</title>
        <authorList>
            <person name="Kono N."/>
            <person name="Arakawa K."/>
        </authorList>
    </citation>
    <scope>NUCLEOTIDE SEQUENCE [LARGE SCALE GENOMIC DNA]</scope>
</reference>
<keyword evidence="2" id="KW-1185">Reference proteome</keyword>
<name>A0AAV4VLN2_9ARAC</name>
<organism evidence="1 2">
    <name type="scientific">Caerostris darwini</name>
    <dbReference type="NCBI Taxonomy" id="1538125"/>
    <lineage>
        <taxon>Eukaryota</taxon>
        <taxon>Metazoa</taxon>
        <taxon>Ecdysozoa</taxon>
        <taxon>Arthropoda</taxon>
        <taxon>Chelicerata</taxon>
        <taxon>Arachnida</taxon>
        <taxon>Araneae</taxon>
        <taxon>Araneomorphae</taxon>
        <taxon>Entelegynae</taxon>
        <taxon>Araneoidea</taxon>
        <taxon>Araneidae</taxon>
        <taxon>Caerostris</taxon>
    </lineage>
</organism>
<evidence type="ECO:0000313" key="1">
    <source>
        <dbReference type="EMBL" id="GIY70709.1"/>
    </source>
</evidence>